<accession>A0A921YKW1</accession>
<dbReference type="EMBL" id="JH668283">
    <property type="protein sequence ID" value="KAG6440983.1"/>
    <property type="molecule type" value="Genomic_DNA"/>
</dbReference>
<keyword evidence="4 6" id="KW-1133">Transmembrane helix</keyword>
<evidence type="ECO:0000256" key="5">
    <source>
        <dbReference type="ARBA" id="ARBA00023136"/>
    </source>
</evidence>
<dbReference type="InterPro" id="IPR018939">
    <property type="entry name" value="Autophagy-rel_prot_27"/>
</dbReference>
<reference evidence="8" key="1">
    <citation type="journal article" date="2016" name="Insect Biochem. Mol. Biol.">
        <title>Multifaceted biological insights from a draft genome sequence of the tobacco hornworm moth, Manduca sexta.</title>
        <authorList>
            <person name="Kanost M.R."/>
            <person name="Arrese E.L."/>
            <person name="Cao X."/>
            <person name="Chen Y.R."/>
            <person name="Chellapilla S."/>
            <person name="Goldsmith M.R."/>
            <person name="Grosse-Wilde E."/>
            <person name="Heckel D.G."/>
            <person name="Herndon N."/>
            <person name="Jiang H."/>
            <person name="Papanicolaou A."/>
            <person name="Qu J."/>
            <person name="Soulages J.L."/>
            <person name="Vogel H."/>
            <person name="Walters J."/>
            <person name="Waterhouse R.M."/>
            <person name="Ahn S.J."/>
            <person name="Almeida F.C."/>
            <person name="An C."/>
            <person name="Aqrawi P."/>
            <person name="Bretschneider A."/>
            <person name="Bryant W.B."/>
            <person name="Bucks S."/>
            <person name="Chao H."/>
            <person name="Chevignon G."/>
            <person name="Christen J.M."/>
            <person name="Clarke D.F."/>
            <person name="Dittmer N.T."/>
            <person name="Ferguson L.C.F."/>
            <person name="Garavelou S."/>
            <person name="Gordon K.H.J."/>
            <person name="Gunaratna R.T."/>
            <person name="Han Y."/>
            <person name="Hauser F."/>
            <person name="He Y."/>
            <person name="Heidel-Fischer H."/>
            <person name="Hirsh A."/>
            <person name="Hu Y."/>
            <person name="Jiang H."/>
            <person name="Kalra D."/>
            <person name="Klinner C."/>
            <person name="Konig C."/>
            <person name="Kovar C."/>
            <person name="Kroll A.R."/>
            <person name="Kuwar S.S."/>
            <person name="Lee S.L."/>
            <person name="Lehman R."/>
            <person name="Li K."/>
            <person name="Li Z."/>
            <person name="Liang H."/>
            <person name="Lovelace S."/>
            <person name="Lu Z."/>
            <person name="Mansfield J.H."/>
            <person name="McCulloch K.J."/>
            <person name="Mathew T."/>
            <person name="Morton B."/>
            <person name="Muzny D.M."/>
            <person name="Neunemann D."/>
            <person name="Ongeri F."/>
            <person name="Pauchet Y."/>
            <person name="Pu L.L."/>
            <person name="Pyrousis I."/>
            <person name="Rao X.J."/>
            <person name="Redding A."/>
            <person name="Roesel C."/>
            <person name="Sanchez-Gracia A."/>
            <person name="Schaack S."/>
            <person name="Shukla A."/>
            <person name="Tetreau G."/>
            <person name="Wang Y."/>
            <person name="Xiong G.H."/>
            <person name="Traut W."/>
            <person name="Walsh T.K."/>
            <person name="Worley K.C."/>
            <person name="Wu D."/>
            <person name="Wu W."/>
            <person name="Wu Y.Q."/>
            <person name="Zhang X."/>
            <person name="Zou Z."/>
            <person name="Zucker H."/>
            <person name="Briscoe A.D."/>
            <person name="Burmester T."/>
            <person name="Clem R.J."/>
            <person name="Feyereisen R."/>
            <person name="Grimmelikhuijzen C.J.P."/>
            <person name="Hamodrakas S.J."/>
            <person name="Hansson B.S."/>
            <person name="Huguet E."/>
            <person name="Jermiin L.S."/>
            <person name="Lan Q."/>
            <person name="Lehman H.K."/>
            <person name="Lorenzen M."/>
            <person name="Merzendorfer H."/>
            <person name="Michalopoulos I."/>
            <person name="Morton D.B."/>
            <person name="Muthukrishnan S."/>
            <person name="Oakeshott J.G."/>
            <person name="Palmer W."/>
            <person name="Park Y."/>
            <person name="Passarelli A.L."/>
            <person name="Rozas J."/>
            <person name="Schwartz L.M."/>
            <person name="Smith W."/>
            <person name="Southgate A."/>
            <person name="Vilcinskas A."/>
            <person name="Vogt R."/>
            <person name="Wang P."/>
            <person name="Werren J."/>
            <person name="Yu X.Q."/>
            <person name="Zhou J.J."/>
            <person name="Brown S.J."/>
            <person name="Scherer S.E."/>
            <person name="Richards S."/>
            <person name="Blissard G.W."/>
        </authorList>
    </citation>
    <scope>NUCLEOTIDE SEQUENCE</scope>
</reference>
<evidence type="ECO:0008006" key="10">
    <source>
        <dbReference type="Google" id="ProtNLM"/>
    </source>
</evidence>
<feature type="transmembrane region" description="Helical" evidence="6">
    <location>
        <begin position="194"/>
        <end position="212"/>
    </location>
</feature>
<evidence type="ECO:0000256" key="6">
    <source>
        <dbReference type="SAM" id="Phobius"/>
    </source>
</evidence>
<evidence type="ECO:0000313" key="8">
    <source>
        <dbReference type="EMBL" id="KAG6440983.1"/>
    </source>
</evidence>
<gene>
    <name evidence="8" type="ORF">O3G_MSEX001570</name>
</gene>
<feature type="chain" id="PRO_5036816937" description="Cation-dependent mannose-6-phosphate receptor" evidence="7">
    <location>
        <begin position="24"/>
        <end position="274"/>
    </location>
</feature>
<evidence type="ECO:0000313" key="9">
    <source>
        <dbReference type="Proteomes" id="UP000791440"/>
    </source>
</evidence>
<evidence type="ECO:0000256" key="2">
    <source>
        <dbReference type="ARBA" id="ARBA00022692"/>
    </source>
</evidence>
<comment type="caution">
    <text evidence="8">The sequence shown here is derived from an EMBL/GenBank/DDBJ whole genome shotgun (WGS) entry which is preliminary data.</text>
</comment>
<dbReference type="GO" id="GO:0005802">
    <property type="term" value="C:trans-Golgi network"/>
    <property type="evidence" value="ECO:0007669"/>
    <property type="project" value="TreeGrafter"/>
</dbReference>
<name>A0A921YKW1_MANSE</name>
<proteinExistence type="predicted"/>
<keyword evidence="2 6" id="KW-0812">Transmembrane</keyword>
<evidence type="ECO:0000256" key="7">
    <source>
        <dbReference type="SAM" id="SignalP"/>
    </source>
</evidence>
<dbReference type="PANTHER" id="PTHR15071:SF0">
    <property type="entry name" value="MANNOSE 6-PHOSPHATE RECEPTOR-LIKE PROTEIN 1"/>
    <property type="match status" value="1"/>
</dbReference>
<sequence length="274" mass="30021">MNSSYNLLFGFLCFSFITFLTNAADVCVKKSACVCEFSNGTGIDISTSNVSTFYPAQTYEIKKEGAEILLTTYYFHPCVDILFKSNTTVNNTCTDPLSVCRHVDTYVKQGNTSELFKKETTSYDFMGKNSVSQFSAEGDSIIYANGPSSTVVLLVCAETDGVLQIYSLAEPNKIVLTFYSKSACLKQLDSGRSVGSTLLIIFFSCIIFYLVLGICTKKFLMGATGIEVIPNLGFWSDLPNLVKDGWVFLLNGLRLPTRAAAPAASPDRNSYDSI</sequence>
<protein>
    <recommendedName>
        <fullName evidence="10">Cation-dependent mannose-6-phosphate receptor</fullName>
    </recommendedName>
</protein>
<keyword evidence="9" id="KW-1185">Reference proteome</keyword>
<evidence type="ECO:0000256" key="3">
    <source>
        <dbReference type="ARBA" id="ARBA00022729"/>
    </source>
</evidence>
<comment type="subcellular location">
    <subcellularLocation>
        <location evidence="1">Membrane</location>
        <topology evidence="1">Single-pass membrane protein</topology>
    </subcellularLocation>
</comment>
<evidence type="ECO:0000256" key="4">
    <source>
        <dbReference type="ARBA" id="ARBA00022989"/>
    </source>
</evidence>
<keyword evidence="5 6" id="KW-0472">Membrane</keyword>
<keyword evidence="3 7" id="KW-0732">Signal</keyword>
<dbReference type="PANTHER" id="PTHR15071">
    <property type="entry name" value="MANNOSE-6-PHOSPHATE RECEPTOR FAMILY MEMBER"/>
    <property type="match status" value="1"/>
</dbReference>
<reference evidence="8" key="2">
    <citation type="submission" date="2020-12" db="EMBL/GenBank/DDBJ databases">
        <authorList>
            <person name="Kanost M."/>
        </authorList>
    </citation>
    <scope>NUCLEOTIDE SEQUENCE</scope>
</reference>
<dbReference type="Pfam" id="PF09451">
    <property type="entry name" value="ATG27"/>
    <property type="match status" value="1"/>
</dbReference>
<dbReference type="Proteomes" id="UP000791440">
    <property type="component" value="Unassembled WGS sequence"/>
</dbReference>
<feature type="signal peptide" evidence="7">
    <location>
        <begin position="1"/>
        <end position="23"/>
    </location>
</feature>
<organism evidence="8 9">
    <name type="scientific">Manduca sexta</name>
    <name type="common">Tobacco hawkmoth</name>
    <name type="synonym">Tobacco hornworm</name>
    <dbReference type="NCBI Taxonomy" id="7130"/>
    <lineage>
        <taxon>Eukaryota</taxon>
        <taxon>Metazoa</taxon>
        <taxon>Ecdysozoa</taxon>
        <taxon>Arthropoda</taxon>
        <taxon>Hexapoda</taxon>
        <taxon>Insecta</taxon>
        <taxon>Pterygota</taxon>
        <taxon>Neoptera</taxon>
        <taxon>Endopterygota</taxon>
        <taxon>Lepidoptera</taxon>
        <taxon>Glossata</taxon>
        <taxon>Ditrysia</taxon>
        <taxon>Bombycoidea</taxon>
        <taxon>Sphingidae</taxon>
        <taxon>Sphinginae</taxon>
        <taxon>Sphingini</taxon>
        <taxon>Manduca</taxon>
    </lineage>
</organism>
<evidence type="ECO:0000256" key="1">
    <source>
        <dbReference type="ARBA" id="ARBA00004167"/>
    </source>
</evidence>
<dbReference type="GO" id="GO:0000139">
    <property type="term" value="C:Golgi membrane"/>
    <property type="evidence" value="ECO:0007669"/>
    <property type="project" value="UniProtKB-SubCell"/>
</dbReference>
<dbReference type="AlphaFoldDB" id="A0A921YKW1"/>